<comment type="caution">
    <text evidence="1">The sequence shown here is derived from an EMBL/GenBank/DDBJ whole genome shotgun (WGS) entry which is preliminary data.</text>
</comment>
<protein>
    <recommendedName>
        <fullName evidence="3">TLDc domain-containing protein</fullName>
    </recommendedName>
</protein>
<feature type="non-terminal residue" evidence="1">
    <location>
        <position position="67"/>
    </location>
</feature>
<proteinExistence type="predicted"/>
<evidence type="ECO:0000313" key="1">
    <source>
        <dbReference type="EMBL" id="KAL0201038.1"/>
    </source>
</evidence>
<evidence type="ECO:0008006" key="3">
    <source>
        <dbReference type="Google" id="ProtNLM"/>
    </source>
</evidence>
<name>A0ABD0RR67_CIRMR</name>
<keyword evidence="2" id="KW-1185">Reference proteome</keyword>
<gene>
    <name evidence="1" type="ORF">M9458_004225</name>
</gene>
<accession>A0ABD0RR67</accession>
<dbReference type="AlphaFoldDB" id="A0ABD0RR67"/>
<sequence>MKEDPLRVTSGNPQFAFTDAGPNFGSLLFLHNNKATVFSNPGTYQFDPQKMHGNDLQLTEFEVYRVE</sequence>
<organism evidence="1 2">
    <name type="scientific">Cirrhinus mrigala</name>
    <name type="common">Mrigala</name>
    <dbReference type="NCBI Taxonomy" id="683832"/>
    <lineage>
        <taxon>Eukaryota</taxon>
        <taxon>Metazoa</taxon>
        <taxon>Chordata</taxon>
        <taxon>Craniata</taxon>
        <taxon>Vertebrata</taxon>
        <taxon>Euteleostomi</taxon>
        <taxon>Actinopterygii</taxon>
        <taxon>Neopterygii</taxon>
        <taxon>Teleostei</taxon>
        <taxon>Ostariophysi</taxon>
        <taxon>Cypriniformes</taxon>
        <taxon>Cyprinidae</taxon>
        <taxon>Labeoninae</taxon>
        <taxon>Labeonini</taxon>
        <taxon>Cirrhinus</taxon>
    </lineage>
</organism>
<dbReference type="EMBL" id="JAMKFB020000002">
    <property type="protein sequence ID" value="KAL0201038.1"/>
    <property type="molecule type" value="Genomic_DNA"/>
</dbReference>
<evidence type="ECO:0000313" key="2">
    <source>
        <dbReference type="Proteomes" id="UP001529510"/>
    </source>
</evidence>
<reference evidence="1 2" key="1">
    <citation type="submission" date="2024-05" db="EMBL/GenBank/DDBJ databases">
        <title>Genome sequencing and assembly of Indian major carp, Cirrhinus mrigala (Hamilton, 1822).</title>
        <authorList>
            <person name="Mohindra V."/>
            <person name="Chowdhury L.M."/>
            <person name="Lal K."/>
            <person name="Jena J.K."/>
        </authorList>
    </citation>
    <scope>NUCLEOTIDE SEQUENCE [LARGE SCALE GENOMIC DNA]</scope>
    <source>
        <strain evidence="1">CM1030</strain>
        <tissue evidence="1">Blood</tissue>
    </source>
</reference>
<dbReference type="Proteomes" id="UP001529510">
    <property type="component" value="Unassembled WGS sequence"/>
</dbReference>